<comment type="catalytic activity">
    <reaction evidence="6">
        <text>L-methionyl-[protein] + [thioredoxin]-disulfide + H2O = L-methionyl-(S)-S-oxide-[protein] + [thioredoxin]-dithiol</text>
        <dbReference type="Rhea" id="RHEA:14217"/>
        <dbReference type="Rhea" id="RHEA-COMP:10698"/>
        <dbReference type="Rhea" id="RHEA-COMP:10700"/>
        <dbReference type="Rhea" id="RHEA-COMP:12313"/>
        <dbReference type="Rhea" id="RHEA-COMP:12315"/>
        <dbReference type="ChEBI" id="CHEBI:15377"/>
        <dbReference type="ChEBI" id="CHEBI:16044"/>
        <dbReference type="ChEBI" id="CHEBI:29950"/>
        <dbReference type="ChEBI" id="CHEBI:44120"/>
        <dbReference type="ChEBI" id="CHEBI:50058"/>
        <dbReference type="EC" id="1.8.4.11"/>
    </reaction>
</comment>
<evidence type="ECO:0000313" key="10">
    <source>
        <dbReference type="Proteomes" id="UP000232875"/>
    </source>
</evidence>
<evidence type="ECO:0000256" key="3">
    <source>
        <dbReference type="ARBA" id="ARBA00023002"/>
    </source>
</evidence>
<evidence type="ECO:0000259" key="8">
    <source>
        <dbReference type="Pfam" id="PF01625"/>
    </source>
</evidence>
<evidence type="ECO:0000256" key="6">
    <source>
        <dbReference type="ARBA" id="ARBA00047806"/>
    </source>
</evidence>
<dbReference type="OrthoDB" id="77405at2759"/>
<dbReference type="InterPro" id="IPR036509">
    <property type="entry name" value="Met_Sox_Rdtase_MsrA_sf"/>
</dbReference>
<dbReference type="PANTHER" id="PTHR42799">
    <property type="entry name" value="MITOCHONDRIAL PEPTIDE METHIONINE SULFOXIDE REDUCTASE"/>
    <property type="match status" value="1"/>
</dbReference>
<accession>A0A2N1JGJ6</accession>
<comment type="similarity">
    <text evidence="1">Belongs to the MsrA Met sulfoxide reductase family.</text>
</comment>
<evidence type="ECO:0000256" key="1">
    <source>
        <dbReference type="ARBA" id="ARBA00005591"/>
    </source>
</evidence>
<keyword evidence="10" id="KW-1185">Reference proteome</keyword>
<dbReference type="HAMAP" id="MF_01401">
    <property type="entry name" value="MsrA"/>
    <property type="match status" value="1"/>
</dbReference>
<dbReference type="AlphaFoldDB" id="A0A2N1JGJ6"/>
<sequence length="188" mass="21145">MSTSTPASTETATFANGCFWGTEYIFRKYFGDKGLIHAEVGYIGGNHKFANPSYEQVCTGKTGHAEASLLAFDPSRVSYAELVEFFYRTHDPTQANGQGPDIGTQYRSALFPHTPEQEQTAKRVTEAVQAQHFDPKGTRIVTTIEPRPVSDLYVLFLLTQSFKAEPYHQAYLSNNPSGYHCPTHRLWW</sequence>
<dbReference type="InterPro" id="IPR002569">
    <property type="entry name" value="Met_Sox_Rdtase_MsrA_dom"/>
</dbReference>
<dbReference type="STRING" id="2020962.A0A2N1JGJ6"/>
<dbReference type="Pfam" id="PF01625">
    <property type="entry name" value="PMSR"/>
    <property type="match status" value="1"/>
</dbReference>
<dbReference type="GO" id="GO:0034599">
    <property type="term" value="P:cellular response to oxidative stress"/>
    <property type="evidence" value="ECO:0007669"/>
    <property type="project" value="TreeGrafter"/>
</dbReference>
<dbReference type="EMBL" id="KZ454987">
    <property type="protein sequence ID" value="PKI85674.1"/>
    <property type="molecule type" value="Genomic_DNA"/>
</dbReference>
<evidence type="ECO:0000256" key="2">
    <source>
        <dbReference type="ARBA" id="ARBA00012502"/>
    </source>
</evidence>
<dbReference type="Proteomes" id="UP000232875">
    <property type="component" value="Unassembled WGS sequence"/>
</dbReference>
<dbReference type="PANTHER" id="PTHR42799:SF2">
    <property type="entry name" value="MITOCHONDRIAL PEPTIDE METHIONINE SULFOXIDE REDUCTASE"/>
    <property type="match status" value="1"/>
</dbReference>
<proteinExistence type="inferred from homology"/>
<evidence type="ECO:0000256" key="5">
    <source>
        <dbReference type="ARBA" id="ARBA00030643"/>
    </source>
</evidence>
<dbReference type="SUPFAM" id="SSF55068">
    <property type="entry name" value="Peptide methionine sulfoxide reductase"/>
    <property type="match status" value="1"/>
</dbReference>
<evidence type="ECO:0000256" key="7">
    <source>
        <dbReference type="ARBA" id="ARBA00048782"/>
    </source>
</evidence>
<evidence type="ECO:0000313" key="9">
    <source>
        <dbReference type="EMBL" id="PKI85674.1"/>
    </source>
</evidence>
<dbReference type="GO" id="GO:0005737">
    <property type="term" value="C:cytoplasm"/>
    <property type="evidence" value="ECO:0007669"/>
    <property type="project" value="TreeGrafter"/>
</dbReference>
<dbReference type="GO" id="GO:0008113">
    <property type="term" value="F:peptide-methionine (S)-S-oxide reductase activity"/>
    <property type="evidence" value="ECO:0007669"/>
    <property type="project" value="UniProtKB-EC"/>
</dbReference>
<evidence type="ECO:0000256" key="4">
    <source>
        <dbReference type="ARBA" id="ARBA00030273"/>
    </source>
</evidence>
<dbReference type="EC" id="1.8.4.11" evidence="2"/>
<reference evidence="9 10" key="1">
    <citation type="submission" date="2017-10" db="EMBL/GenBank/DDBJ databases">
        <title>A novel species of cold-tolerant Malassezia isolated from bats.</title>
        <authorList>
            <person name="Lorch J.M."/>
            <person name="Palmer J.M."/>
            <person name="Vanderwolf K.J."/>
            <person name="Schmidt K.Z."/>
            <person name="Verant M.L."/>
            <person name="Weller T.J."/>
            <person name="Blehert D.S."/>
        </authorList>
    </citation>
    <scope>NUCLEOTIDE SEQUENCE [LARGE SCALE GENOMIC DNA]</scope>
    <source>
        <strain evidence="9 10">NWHC:44797-103</strain>
    </source>
</reference>
<name>A0A2N1JGJ6_9BASI</name>
<organism evidence="9 10">
    <name type="scientific">Malassezia vespertilionis</name>
    <dbReference type="NCBI Taxonomy" id="2020962"/>
    <lineage>
        <taxon>Eukaryota</taxon>
        <taxon>Fungi</taxon>
        <taxon>Dikarya</taxon>
        <taxon>Basidiomycota</taxon>
        <taxon>Ustilaginomycotina</taxon>
        <taxon>Malasseziomycetes</taxon>
        <taxon>Malasseziales</taxon>
        <taxon>Malasseziaceae</taxon>
        <taxon>Malassezia</taxon>
    </lineage>
</organism>
<keyword evidence="3" id="KW-0560">Oxidoreductase</keyword>
<comment type="catalytic activity">
    <reaction evidence="7">
        <text>[thioredoxin]-disulfide + L-methionine + H2O = L-methionine (S)-S-oxide + [thioredoxin]-dithiol</text>
        <dbReference type="Rhea" id="RHEA:19993"/>
        <dbReference type="Rhea" id="RHEA-COMP:10698"/>
        <dbReference type="Rhea" id="RHEA-COMP:10700"/>
        <dbReference type="ChEBI" id="CHEBI:15377"/>
        <dbReference type="ChEBI" id="CHEBI:29950"/>
        <dbReference type="ChEBI" id="CHEBI:50058"/>
        <dbReference type="ChEBI" id="CHEBI:57844"/>
        <dbReference type="ChEBI" id="CHEBI:58772"/>
        <dbReference type="EC" id="1.8.4.11"/>
    </reaction>
</comment>
<dbReference type="NCBIfam" id="TIGR00401">
    <property type="entry name" value="msrA"/>
    <property type="match status" value="1"/>
</dbReference>
<gene>
    <name evidence="9" type="primary">MXR1</name>
    <name evidence="9" type="ORF">MVES_000702</name>
</gene>
<feature type="domain" description="Peptide methionine sulphoxide reductase MsrA" evidence="8">
    <location>
        <begin position="11"/>
        <end position="180"/>
    </location>
</feature>
<protein>
    <recommendedName>
        <fullName evidence="2">peptide-methionine (S)-S-oxide reductase</fullName>
        <ecNumber evidence="2">1.8.4.11</ecNumber>
    </recommendedName>
    <alternativeName>
        <fullName evidence="5">Peptide-methionine (S)-S-oxide reductase</fullName>
    </alternativeName>
    <alternativeName>
        <fullName evidence="4">Protein-methionine-S-oxide reductase</fullName>
    </alternativeName>
</protein>
<dbReference type="InterPro" id="IPR050162">
    <property type="entry name" value="MsrA_MetSO_reductase"/>
</dbReference>
<dbReference type="Gene3D" id="3.30.1060.10">
    <property type="entry name" value="Peptide methionine sulphoxide reductase MsrA"/>
    <property type="match status" value="1"/>
</dbReference>